<evidence type="ECO:0000256" key="1">
    <source>
        <dbReference type="ARBA" id="ARBA00022801"/>
    </source>
</evidence>
<evidence type="ECO:0000313" key="6">
    <source>
        <dbReference type="EMBL" id="CAB4927953.1"/>
    </source>
</evidence>
<dbReference type="PANTHER" id="PTHR35561">
    <property type="entry name" value="RNA 2',3'-CYCLIC PHOSPHODIESTERASE"/>
    <property type="match status" value="1"/>
</dbReference>
<dbReference type="InterPro" id="IPR009097">
    <property type="entry name" value="Cyclic_Pdiesterase"/>
</dbReference>
<dbReference type="Pfam" id="PF02834">
    <property type="entry name" value="LigT_PEase"/>
    <property type="match status" value="1"/>
</dbReference>
<dbReference type="EMBL" id="CAFBOL010000108">
    <property type="protein sequence ID" value="CAB5010793.1"/>
    <property type="molecule type" value="Genomic_DNA"/>
</dbReference>
<dbReference type="AlphaFoldDB" id="A0A6J6A2K9"/>
<dbReference type="NCBIfam" id="TIGR02258">
    <property type="entry name" value="2_5_ligase"/>
    <property type="match status" value="1"/>
</dbReference>
<evidence type="ECO:0000313" key="3">
    <source>
        <dbReference type="EMBL" id="CAB4363627.1"/>
    </source>
</evidence>
<organism evidence="3">
    <name type="scientific">freshwater metagenome</name>
    <dbReference type="NCBI Taxonomy" id="449393"/>
    <lineage>
        <taxon>unclassified sequences</taxon>
        <taxon>metagenomes</taxon>
        <taxon>ecological metagenomes</taxon>
    </lineage>
</organism>
<dbReference type="EMBL" id="CAESGF010000006">
    <property type="protein sequence ID" value="CAB4363627.1"/>
    <property type="molecule type" value="Genomic_DNA"/>
</dbReference>
<dbReference type="InterPro" id="IPR014051">
    <property type="entry name" value="Phosphoesterase_HXTX"/>
</dbReference>
<evidence type="ECO:0000313" key="4">
    <source>
        <dbReference type="EMBL" id="CAB4720879.1"/>
    </source>
</evidence>
<dbReference type="InterPro" id="IPR004175">
    <property type="entry name" value="RNA_CPDase"/>
</dbReference>
<dbReference type="GO" id="GO:0008664">
    <property type="term" value="F:RNA 2',3'-cyclic 3'-phosphodiesterase activity"/>
    <property type="evidence" value="ECO:0007669"/>
    <property type="project" value="InterPro"/>
</dbReference>
<accession>A0A6J6A2K9</accession>
<evidence type="ECO:0000313" key="7">
    <source>
        <dbReference type="EMBL" id="CAB5010793.1"/>
    </source>
</evidence>
<dbReference type="PANTHER" id="PTHR35561:SF1">
    <property type="entry name" value="RNA 2',3'-CYCLIC PHOSPHODIESTERASE"/>
    <property type="match status" value="1"/>
</dbReference>
<dbReference type="SUPFAM" id="SSF55144">
    <property type="entry name" value="LigT-like"/>
    <property type="match status" value="1"/>
</dbReference>
<evidence type="ECO:0000259" key="2">
    <source>
        <dbReference type="Pfam" id="PF02834"/>
    </source>
</evidence>
<dbReference type="HAMAP" id="MF_01940">
    <property type="entry name" value="RNA_CPDase"/>
    <property type="match status" value="1"/>
</dbReference>
<dbReference type="EMBL" id="CAFBMT010000006">
    <property type="protein sequence ID" value="CAB4927953.1"/>
    <property type="molecule type" value="Genomic_DNA"/>
</dbReference>
<proteinExistence type="inferred from homology"/>
<gene>
    <name evidence="4" type="ORF">UFOPK2656_01330</name>
    <name evidence="5" type="ORF">UFOPK3267_03012</name>
    <name evidence="6" type="ORF">UFOPK3651_01285</name>
    <name evidence="7" type="ORF">UFOPK3931_02803</name>
    <name evidence="3" type="ORF">UFOPK4189_01403</name>
</gene>
<dbReference type="Gene3D" id="3.90.1140.10">
    <property type="entry name" value="Cyclic phosphodiesterase"/>
    <property type="match status" value="1"/>
</dbReference>
<evidence type="ECO:0000313" key="5">
    <source>
        <dbReference type="EMBL" id="CAB4853480.1"/>
    </source>
</evidence>
<dbReference type="GO" id="GO:0004113">
    <property type="term" value="F:2',3'-cyclic-nucleotide 3'-phosphodiesterase activity"/>
    <property type="evidence" value="ECO:0007669"/>
    <property type="project" value="InterPro"/>
</dbReference>
<name>A0A6J6A2K9_9ZZZZ</name>
<feature type="domain" description="Phosphoesterase HXTX" evidence="2">
    <location>
        <begin position="8"/>
        <end position="59"/>
    </location>
</feature>
<protein>
    <submittedName>
        <fullName evidence="3">Unannotated protein</fullName>
    </submittedName>
</protein>
<reference evidence="3" key="1">
    <citation type="submission" date="2020-05" db="EMBL/GenBank/DDBJ databases">
        <authorList>
            <person name="Chiriac C."/>
            <person name="Salcher M."/>
            <person name="Ghai R."/>
            <person name="Kavagutti S V."/>
        </authorList>
    </citation>
    <scope>NUCLEOTIDE SEQUENCE</scope>
</reference>
<dbReference type="EMBL" id="CAEZYF010000006">
    <property type="protein sequence ID" value="CAB4720879.1"/>
    <property type="molecule type" value="Genomic_DNA"/>
</dbReference>
<dbReference type="EMBL" id="CAFBIY010000265">
    <property type="protein sequence ID" value="CAB4853480.1"/>
    <property type="molecule type" value="Genomic_DNA"/>
</dbReference>
<sequence>MARLFIAVWPPEEVAEQLRELHRKEQRGVRFVDPDNWHLTVRFLGEADPREVVAALDGATFPATHVSLGPAVDVHFDRALVVPASGLEDLAHVVNECTKGIGEPPRKRFVGHLTIARVQRDVPMPRVLGAYVRAEFLVREIVLVQSWLEPQGARYATLETWPVDGWQHDRGAGAAGQ</sequence>
<keyword evidence="1" id="KW-0378">Hydrolase</keyword>